<dbReference type="GO" id="GO:0006465">
    <property type="term" value="P:signal peptide processing"/>
    <property type="evidence" value="ECO:0007669"/>
    <property type="project" value="TreeGrafter"/>
</dbReference>
<comment type="similarity">
    <text evidence="1 2">Belongs to the peptidase A24 family.</text>
</comment>
<dbReference type="EMBL" id="WBOF01000004">
    <property type="protein sequence ID" value="MQS17417.1"/>
    <property type="molecule type" value="Genomic_DNA"/>
</dbReference>
<sequence>MVTVVVALLAGLAAGAAARPLIFARAVPRGEPNRTACPSCATGYPSPGLRGRLQATKGRCPTCGSKTGPAAGLPELLTGASFAAVAAAGASGWAGAAQYWLLACGAALTVIDLKVHRLPDILTLPASAGTFLLLGGAALAGEPGSIWRALTAAAVVTAAYSALIVAGMGMGDVKLAPAVGALLGWSSWTSVLWGTFAGFALAAVAGLALILTGRASAKSRLAFGPYMVAGAVVVFSVGM</sequence>
<proteinExistence type="inferred from homology"/>
<reference evidence="6 7" key="1">
    <citation type="submission" date="2019-09" db="EMBL/GenBank/DDBJ databases">
        <title>Genome Sequences of Streptomyces kaniharaensis ATCC 21070.</title>
        <authorList>
            <person name="Zhu W."/>
            <person name="De Crecy-Lagard V."/>
            <person name="Richards N.G."/>
        </authorList>
    </citation>
    <scope>NUCLEOTIDE SEQUENCE [LARGE SCALE GENOMIC DNA]</scope>
    <source>
        <strain evidence="6 7">SF-557</strain>
    </source>
</reference>
<feature type="chain" id="PRO_5038818610" evidence="4">
    <location>
        <begin position="19"/>
        <end position="239"/>
    </location>
</feature>
<dbReference type="Gene3D" id="1.20.120.1220">
    <property type="match status" value="1"/>
</dbReference>
<dbReference type="InterPro" id="IPR000045">
    <property type="entry name" value="Prepilin_IV_endopep_pep"/>
</dbReference>
<protein>
    <submittedName>
        <fullName evidence="6">Prepilin peptidase</fullName>
    </submittedName>
</protein>
<evidence type="ECO:0000256" key="4">
    <source>
        <dbReference type="SAM" id="SignalP"/>
    </source>
</evidence>
<keyword evidence="7" id="KW-1185">Reference proteome</keyword>
<evidence type="ECO:0000313" key="7">
    <source>
        <dbReference type="Proteomes" id="UP000450000"/>
    </source>
</evidence>
<evidence type="ECO:0000313" key="6">
    <source>
        <dbReference type="EMBL" id="MQS17417.1"/>
    </source>
</evidence>
<keyword evidence="3" id="KW-0812">Transmembrane</keyword>
<dbReference type="Proteomes" id="UP000450000">
    <property type="component" value="Unassembled WGS sequence"/>
</dbReference>
<dbReference type="PRINTS" id="PR00864">
    <property type="entry name" value="PREPILNPTASE"/>
</dbReference>
<feature type="transmembrane region" description="Helical" evidence="3">
    <location>
        <begin position="191"/>
        <end position="212"/>
    </location>
</feature>
<dbReference type="InterPro" id="IPR050882">
    <property type="entry name" value="Prepilin_peptidase/N-MTase"/>
</dbReference>
<dbReference type="PANTHER" id="PTHR30487:SF0">
    <property type="entry name" value="PREPILIN LEADER PEPTIDASE_N-METHYLTRANSFERASE-RELATED"/>
    <property type="match status" value="1"/>
</dbReference>
<dbReference type="AlphaFoldDB" id="A0A6N7L3Q0"/>
<feature type="transmembrane region" description="Helical" evidence="3">
    <location>
        <begin position="121"/>
        <end position="140"/>
    </location>
</feature>
<dbReference type="InterPro" id="IPR014032">
    <property type="entry name" value="Peptidase_A24A_bac"/>
</dbReference>
<dbReference type="GO" id="GO:0005886">
    <property type="term" value="C:plasma membrane"/>
    <property type="evidence" value="ECO:0007669"/>
    <property type="project" value="TreeGrafter"/>
</dbReference>
<keyword evidence="3" id="KW-1133">Transmembrane helix</keyword>
<gene>
    <name evidence="6" type="ORF">F7Q99_35855</name>
</gene>
<feature type="transmembrane region" description="Helical" evidence="3">
    <location>
        <begin position="152"/>
        <end position="171"/>
    </location>
</feature>
<feature type="transmembrane region" description="Helical" evidence="3">
    <location>
        <begin position="221"/>
        <end position="238"/>
    </location>
</feature>
<dbReference type="Pfam" id="PF01478">
    <property type="entry name" value="Peptidase_A24"/>
    <property type="match status" value="1"/>
</dbReference>
<evidence type="ECO:0000259" key="5">
    <source>
        <dbReference type="Pfam" id="PF01478"/>
    </source>
</evidence>
<accession>A0A6N7L3Q0</accession>
<evidence type="ECO:0000256" key="2">
    <source>
        <dbReference type="RuleBase" id="RU003793"/>
    </source>
</evidence>
<feature type="signal peptide" evidence="4">
    <location>
        <begin position="1"/>
        <end position="18"/>
    </location>
</feature>
<keyword evidence="3" id="KW-0472">Membrane</keyword>
<evidence type="ECO:0000256" key="3">
    <source>
        <dbReference type="SAM" id="Phobius"/>
    </source>
</evidence>
<keyword evidence="4" id="KW-0732">Signal</keyword>
<feature type="domain" description="Prepilin type IV endopeptidase peptidase" evidence="5">
    <location>
        <begin position="101"/>
        <end position="207"/>
    </location>
</feature>
<dbReference type="OrthoDB" id="2087435at2"/>
<name>A0A6N7L3Q0_9ACTN</name>
<evidence type="ECO:0000256" key="1">
    <source>
        <dbReference type="ARBA" id="ARBA00005801"/>
    </source>
</evidence>
<comment type="caution">
    <text evidence="6">The sequence shown here is derived from an EMBL/GenBank/DDBJ whole genome shotgun (WGS) entry which is preliminary data.</text>
</comment>
<organism evidence="6 7">
    <name type="scientific">Streptomyces kaniharaensis</name>
    <dbReference type="NCBI Taxonomy" id="212423"/>
    <lineage>
        <taxon>Bacteria</taxon>
        <taxon>Bacillati</taxon>
        <taxon>Actinomycetota</taxon>
        <taxon>Actinomycetes</taxon>
        <taxon>Kitasatosporales</taxon>
        <taxon>Streptomycetaceae</taxon>
        <taxon>Streptomyces</taxon>
    </lineage>
</organism>
<dbReference type="GO" id="GO:0004190">
    <property type="term" value="F:aspartic-type endopeptidase activity"/>
    <property type="evidence" value="ECO:0007669"/>
    <property type="project" value="InterPro"/>
</dbReference>
<dbReference type="PANTHER" id="PTHR30487">
    <property type="entry name" value="TYPE 4 PREPILIN-LIKE PROTEINS LEADER PEPTIDE-PROCESSING ENZYME"/>
    <property type="match status" value="1"/>
</dbReference>